<gene>
    <name evidence="1" type="ORF">NDU88_010999</name>
</gene>
<feature type="non-terminal residue" evidence="1">
    <location>
        <position position="1"/>
    </location>
</feature>
<dbReference type="EMBL" id="JANPWB010000009">
    <property type="protein sequence ID" value="KAJ1158307.1"/>
    <property type="molecule type" value="Genomic_DNA"/>
</dbReference>
<reference evidence="1" key="1">
    <citation type="journal article" date="2022" name="bioRxiv">
        <title>Sequencing and chromosome-scale assembly of the giantPleurodeles waltlgenome.</title>
        <authorList>
            <person name="Brown T."/>
            <person name="Elewa A."/>
            <person name="Iarovenko S."/>
            <person name="Subramanian E."/>
            <person name="Araus A.J."/>
            <person name="Petzold A."/>
            <person name="Susuki M."/>
            <person name="Suzuki K.-i.T."/>
            <person name="Hayashi T."/>
            <person name="Toyoda A."/>
            <person name="Oliveira C."/>
            <person name="Osipova E."/>
            <person name="Leigh N.D."/>
            <person name="Simon A."/>
            <person name="Yun M.H."/>
        </authorList>
    </citation>
    <scope>NUCLEOTIDE SEQUENCE</scope>
    <source>
        <strain evidence="1">20211129_DDA</strain>
        <tissue evidence="1">Liver</tissue>
    </source>
</reference>
<organism evidence="1 2">
    <name type="scientific">Pleurodeles waltl</name>
    <name type="common">Iberian ribbed newt</name>
    <dbReference type="NCBI Taxonomy" id="8319"/>
    <lineage>
        <taxon>Eukaryota</taxon>
        <taxon>Metazoa</taxon>
        <taxon>Chordata</taxon>
        <taxon>Craniata</taxon>
        <taxon>Vertebrata</taxon>
        <taxon>Euteleostomi</taxon>
        <taxon>Amphibia</taxon>
        <taxon>Batrachia</taxon>
        <taxon>Caudata</taxon>
        <taxon>Salamandroidea</taxon>
        <taxon>Salamandridae</taxon>
        <taxon>Pleurodelinae</taxon>
        <taxon>Pleurodeles</taxon>
    </lineage>
</organism>
<sequence>GNSGAVAFSVVQSSNWNTEGTVELWHSREQWSRGILGVTIILLDYRGNSGA</sequence>
<evidence type="ECO:0000313" key="2">
    <source>
        <dbReference type="Proteomes" id="UP001066276"/>
    </source>
</evidence>
<dbReference type="AlphaFoldDB" id="A0AAV7S0X0"/>
<comment type="caution">
    <text evidence="1">The sequence shown here is derived from an EMBL/GenBank/DDBJ whole genome shotgun (WGS) entry which is preliminary data.</text>
</comment>
<protein>
    <submittedName>
        <fullName evidence="1">Uncharacterized protein</fullName>
    </submittedName>
</protein>
<dbReference type="Proteomes" id="UP001066276">
    <property type="component" value="Chromosome 5"/>
</dbReference>
<feature type="non-terminal residue" evidence="1">
    <location>
        <position position="51"/>
    </location>
</feature>
<name>A0AAV7S0X0_PLEWA</name>
<accession>A0AAV7S0X0</accession>
<proteinExistence type="predicted"/>
<keyword evidence="2" id="KW-1185">Reference proteome</keyword>
<evidence type="ECO:0000313" key="1">
    <source>
        <dbReference type="EMBL" id="KAJ1158307.1"/>
    </source>
</evidence>